<keyword evidence="2" id="KW-1185">Reference proteome</keyword>
<gene>
    <name evidence="1" type="ORF">C2E21_8802</name>
</gene>
<comment type="caution">
    <text evidence="1">The sequence shown here is derived from an EMBL/GenBank/DDBJ whole genome shotgun (WGS) entry which is preliminary data.</text>
</comment>
<evidence type="ECO:0000313" key="2">
    <source>
        <dbReference type="Proteomes" id="UP000239899"/>
    </source>
</evidence>
<accession>A0A2P6TDQ9</accession>
<evidence type="ECO:0000313" key="1">
    <source>
        <dbReference type="EMBL" id="PRW20762.1"/>
    </source>
</evidence>
<sequence>MYLSYGIAFLALSRRSWRTGNHYTGLIHSLLFRERITHYGTRFTTLLLPSTWLPQEKFHL</sequence>
<proteinExistence type="predicted"/>
<dbReference type="Proteomes" id="UP000239899">
    <property type="component" value="Unassembled WGS sequence"/>
</dbReference>
<dbReference type="AlphaFoldDB" id="A0A2P6TDQ9"/>
<protein>
    <submittedName>
        <fullName evidence="1">Uncharacterized protein</fullName>
    </submittedName>
</protein>
<reference evidence="1 2" key="1">
    <citation type="journal article" date="2018" name="Plant J.">
        <title>Genome sequences of Chlorella sorokiniana UTEX 1602 and Micractinium conductrix SAG 241.80: implications to maltose excretion by a green alga.</title>
        <authorList>
            <person name="Arriola M.B."/>
            <person name="Velmurugan N."/>
            <person name="Zhang Y."/>
            <person name="Plunkett M.H."/>
            <person name="Hondzo H."/>
            <person name="Barney B.M."/>
        </authorList>
    </citation>
    <scope>NUCLEOTIDE SEQUENCE [LARGE SCALE GENOMIC DNA]</scope>
    <source>
        <strain evidence="2">UTEX 1602</strain>
    </source>
</reference>
<name>A0A2P6TDQ9_CHLSO</name>
<dbReference type="EMBL" id="LHPG02000022">
    <property type="protein sequence ID" value="PRW20762.1"/>
    <property type="molecule type" value="Genomic_DNA"/>
</dbReference>
<organism evidence="1 2">
    <name type="scientific">Chlorella sorokiniana</name>
    <name type="common">Freshwater green alga</name>
    <dbReference type="NCBI Taxonomy" id="3076"/>
    <lineage>
        <taxon>Eukaryota</taxon>
        <taxon>Viridiplantae</taxon>
        <taxon>Chlorophyta</taxon>
        <taxon>core chlorophytes</taxon>
        <taxon>Trebouxiophyceae</taxon>
        <taxon>Chlorellales</taxon>
        <taxon>Chlorellaceae</taxon>
        <taxon>Chlorella clade</taxon>
        <taxon>Chlorella</taxon>
    </lineage>
</organism>